<evidence type="ECO:0000313" key="2">
    <source>
        <dbReference type="EnsemblMetazoa" id="ACHR007347-PA"/>
    </source>
</evidence>
<evidence type="ECO:0000313" key="3">
    <source>
        <dbReference type="Proteomes" id="UP000075881"/>
    </source>
</evidence>
<dbReference type="VEuPathDB" id="VectorBase:ACHR007347"/>
<dbReference type="PANTHER" id="PTHR11012:SF54">
    <property type="entry name" value="CHK KINASE-LIKE DOMAIN-CONTAINING PROTEIN"/>
    <property type="match status" value="1"/>
</dbReference>
<feature type="domain" description="CHK kinase-like" evidence="1">
    <location>
        <begin position="149"/>
        <end position="342"/>
    </location>
</feature>
<keyword evidence="3" id="KW-1185">Reference proteome</keyword>
<dbReference type="InterPro" id="IPR004119">
    <property type="entry name" value="EcKL"/>
</dbReference>
<accession>A0A182K9B0</accession>
<dbReference type="Pfam" id="PF02958">
    <property type="entry name" value="EcKL"/>
    <property type="match status" value="2"/>
</dbReference>
<reference evidence="3" key="1">
    <citation type="submission" date="2013-03" db="EMBL/GenBank/DDBJ databases">
        <title>The Genome Sequence of Anopheles christyi ACHKN1017.</title>
        <authorList>
            <consortium name="The Broad Institute Genomics Platform"/>
            <person name="Neafsey D.E."/>
            <person name="Besansky N."/>
            <person name="Walker B."/>
            <person name="Young S.K."/>
            <person name="Zeng Q."/>
            <person name="Gargeya S."/>
            <person name="Fitzgerald M."/>
            <person name="Haas B."/>
            <person name="Abouelleil A."/>
            <person name="Allen A.W."/>
            <person name="Alvarado L."/>
            <person name="Arachchi H.M."/>
            <person name="Berlin A.M."/>
            <person name="Chapman S.B."/>
            <person name="Gainer-Dewar J."/>
            <person name="Goldberg J."/>
            <person name="Griggs A."/>
            <person name="Gujja S."/>
            <person name="Hansen M."/>
            <person name="Howarth C."/>
            <person name="Imamovic A."/>
            <person name="Ireland A."/>
            <person name="Larimer J."/>
            <person name="McCowan C."/>
            <person name="Murphy C."/>
            <person name="Pearson M."/>
            <person name="Poon T.W."/>
            <person name="Priest M."/>
            <person name="Roberts A."/>
            <person name="Saif S."/>
            <person name="Shea T."/>
            <person name="Sisk P."/>
            <person name="Sykes S."/>
            <person name="Wortman J."/>
            <person name="Nusbaum C."/>
            <person name="Birren B."/>
        </authorList>
    </citation>
    <scope>NUCLEOTIDE SEQUENCE [LARGE SCALE GENOMIC DNA]</scope>
    <source>
        <strain evidence="3">ACHKN1017</strain>
    </source>
</reference>
<dbReference type="InterPro" id="IPR011009">
    <property type="entry name" value="Kinase-like_dom_sf"/>
</dbReference>
<organism evidence="2 3">
    <name type="scientific">Anopheles christyi</name>
    <dbReference type="NCBI Taxonomy" id="43041"/>
    <lineage>
        <taxon>Eukaryota</taxon>
        <taxon>Metazoa</taxon>
        <taxon>Ecdysozoa</taxon>
        <taxon>Arthropoda</taxon>
        <taxon>Hexapoda</taxon>
        <taxon>Insecta</taxon>
        <taxon>Pterygota</taxon>
        <taxon>Neoptera</taxon>
        <taxon>Endopterygota</taxon>
        <taxon>Diptera</taxon>
        <taxon>Nematocera</taxon>
        <taxon>Culicoidea</taxon>
        <taxon>Culicidae</taxon>
        <taxon>Anophelinae</taxon>
        <taxon>Anopheles</taxon>
    </lineage>
</organism>
<dbReference type="AlphaFoldDB" id="A0A182K9B0"/>
<feature type="domain" description="CHK kinase-like" evidence="1">
    <location>
        <begin position="557"/>
        <end position="755"/>
    </location>
</feature>
<sequence length="850" mass="98213">MAQQINGHAGADPAESVVEQVPEMPAYLYAALEQLAPKEGFTEGNFSIEFDFGSSKGDGFVGQMFKATISEGDRSEVYLCKIPPLDDARREQFGSMAAFAREALVYDRFLPTIYEYQRGKGIVSADDGFFHTPHCYHAHCDETTQESVIIMEDLRLREFRLWNKHNIIDYAHATLFMTHLGRLHAISLAMKCDQPEKFEPFKLPNPFDVMLKADGPFRNMILSQLQMVIDALDEQDTIERAKMEQLREDVFDELARCGTAQLAEPYTVVGHGDCWTNNMMFRYEEGIPQEIVLLDWQVMRYVTPVQDLVYFIFCCTDGEFRRKYYHEMIDVYYSSLSTMLAKLQHDASQLFPRAALDEQLRVFGRYGILMGMFLVPMMCTRNEELPDIEALAHKMTQTQQLDESFFKTTEDNREAYATRMRAVVQDCIRLATSLPDYISAGLEEVAREQGFTEGLFRFETESGSNMGDGFVGELLKVFIREADRELVVLCKLLPESEMRKQQGIALFDRETDLYMKVLPLLLNFQQEKALAEHLPRFENVPRCYYAKTTVDKMESVIIMEDLRLQAFRMWDKANPVDFEHAHLLMVTLGRLHALSFAMKDQQPEEYAQCREFTDPMGNMLEQDPTKGFEKMMVGMCRRAIDTLEKHDTFRREKLQLFENSCVQEIVACTDGKAAEPYAIIGHGDCWSNNMMFQYQDDNKTPSNIKLIDWQLSRYGSPVLDLVYFIFNCTDEELRAHGYQRLLSIYYHSLSEHLHNLGGDVERQYPRSAFRDQLKKFGRYGLMMSMMVLPIICTPNDELPDTDKAMEGFMNELNDGKTDVQLSYGTTEKAAIRYQKRMSGCIRDTIRYGYI</sequence>
<dbReference type="SUPFAM" id="SSF56112">
    <property type="entry name" value="Protein kinase-like (PK-like)"/>
    <property type="match status" value="2"/>
</dbReference>
<dbReference type="Gene3D" id="3.90.1200.10">
    <property type="match status" value="2"/>
</dbReference>
<reference evidence="2" key="2">
    <citation type="submission" date="2020-05" db="UniProtKB">
        <authorList>
            <consortium name="EnsemblMetazoa"/>
        </authorList>
    </citation>
    <scope>IDENTIFICATION</scope>
    <source>
        <strain evidence="2">ACHKN1017</strain>
    </source>
</reference>
<protein>
    <recommendedName>
        <fullName evidence="1">CHK kinase-like domain-containing protein</fullName>
    </recommendedName>
</protein>
<name>A0A182K9B0_9DIPT</name>
<proteinExistence type="predicted"/>
<dbReference type="InterPro" id="IPR015897">
    <property type="entry name" value="CHK_kinase-like"/>
</dbReference>
<dbReference type="EnsemblMetazoa" id="ACHR007347-RA">
    <property type="protein sequence ID" value="ACHR007347-PA"/>
    <property type="gene ID" value="ACHR007347"/>
</dbReference>
<dbReference type="STRING" id="43041.A0A182K9B0"/>
<evidence type="ECO:0000259" key="1">
    <source>
        <dbReference type="SMART" id="SM00587"/>
    </source>
</evidence>
<dbReference type="Proteomes" id="UP000075881">
    <property type="component" value="Unassembled WGS sequence"/>
</dbReference>
<dbReference type="SMART" id="SM00587">
    <property type="entry name" value="CHK"/>
    <property type="match status" value="2"/>
</dbReference>
<dbReference type="PANTHER" id="PTHR11012">
    <property type="entry name" value="PROTEIN KINASE-LIKE DOMAIN-CONTAINING"/>
    <property type="match status" value="1"/>
</dbReference>